<evidence type="ECO:0000313" key="3">
    <source>
        <dbReference type="Proteomes" id="UP001217485"/>
    </source>
</evidence>
<dbReference type="Proteomes" id="UP001217485">
    <property type="component" value="Unassembled WGS sequence"/>
</dbReference>
<evidence type="ECO:0008006" key="4">
    <source>
        <dbReference type="Google" id="ProtNLM"/>
    </source>
</evidence>
<evidence type="ECO:0000313" key="2">
    <source>
        <dbReference type="EMBL" id="MDC0681437.1"/>
    </source>
</evidence>
<keyword evidence="1" id="KW-0732">Signal</keyword>
<proteinExistence type="predicted"/>
<gene>
    <name evidence="2" type="ORF">POL72_27095</name>
</gene>
<feature type="chain" id="PRO_5045760928" description="Secreted protein" evidence="1">
    <location>
        <begin position="23"/>
        <end position="475"/>
    </location>
</feature>
<reference evidence="2 3" key="1">
    <citation type="submission" date="2023-01" db="EMBL/GenBank/DDBJ databases">
        <title>Minimal conservation of predation-associated metabolite biosynthetic gene clusters underscores biosynthetic potential of Myxococcota including descriptions for ten novel species: Archangium lansinium sp. nov., Myxococcus landrumus sp. nov., Nannocystis bai.</title>
        <authorList>
            <person name="Ahearne A."/>
            <person name="Stevens C."/>
            <person name="Dowd S."/>
        </authorList>
    </citation>
    <scope>NUCLEOTIDE SEQUENCE [LARGE SCALE GENOMIC DNA]</scope>
    <source>
        <strain evidence="2 3">WIWO2</strain>
    </source>
</reference>
<dbReference type="EMBL" id="JAQNDK010000003">
    <property type="protein sequence ID" value="MDC0681437.1"/>
    <property type="molecule type" value="Genomic_DNA"/>
</dbReference>
<sequence>MNTCTSRMSIVWLSSLCAAAGAAGCASWDPGADWTGGDAPPELVSEALEALMPRNSLPAQALAAGALLEDRPLLDLLRSSALGDPSLADDLASPQLNANARSLLKYVVSCALDPGRRVSAWEGELGLCGAASPHGDWFERPPSASCQEVVSACVLARTNALGRKVRLSTRSNEDSALFPLLPVVPVETEYRDAGDPPIKSLNAPCAAGATAGDPARDCGWAGRHVGTCTPKARVVLKPGGPASASTRYFMVRVCNGIHGCDHRTMAPRPWYSGLVAEGVLSVDGRSGTTPELGFICPDAGVPGPSSFAVMVASPHPAEAPPAAADVSAAGAAAIYPAPEDKVFTFREGAFYGNLFGAVNPAPKGEMLSYGQHACYSNVWSRPMAHFTDRLCAGRDADCFGNPPGACLSSPEAPPRPDLARVCKGERNGSYFGCAAAAGRTPWNHVITVFLNHPCDLAGDLIRCQDAFAQLSPPGP</sequence>
<keyword evidence="3" id="KW-1185">Reference proteome</keyword>
<protein>
    <recommendedName>
        <fullName evidence="4">Secreted protein</fullName>
    </recommendedName>
</protein>
<dbReference type="RefSeq" id="WP_272098534.1">
    <property type="nucleotide sequence ID" value="NZ_JAQNDK010000003.1"/>
</dbReference>
<evidence type="ECO:0000256" key="1">
    <source>
        <dbReference type="SAM" id="SignalP"/>
    </source>
</evidence>
<feature type="signal peptide" evidence="1">
    <location>
        <begin position="1"/>
        <end position="22"/>
    </location>
</feature>
<accession>A0ABT5C4T5</accession>
<organism evidence="2 3">
    <name type="scientific">Sorangium atrum</name>
    <dbReference type="NCBI Taxonomy" id="2995308"/>
    <lineage>
        <taxon>Bacteria</taxon>
        <taxon>Pseudomonadati</taxon>
        <taxon>Myxococcota</taxon>
        <taxon>Polyangia</taxon>
        <taxon>Polyangiales</taxon>
        <taxon>Polyangiaceae</taxon>
        <taxon>Sorangium</taxon>
    </lineage>
</organism>
<comment type="caution">
    <text evidence="2">The sequence shown here is derived from an EMBL/GenBank/DDBJ whole genome shotgun (WGS) entry which is preliminary data.</text>
</comment>
<dbReference type="PROSITE" id="PS51257">
    <property type="entry name" value="PROKAR_LIPOPROTEIN"/>
    <property type="match status" value="1"/>
</dbReference>
<name>A0ABT5C4T5_9BACT</name>